<dbReference type="InterPro" id="IPR014978">
    <property type="entry name" value="Gln-Leu-Gln_QLQ"/>
</dbReference>
<comment type="subcellular location">
    <subcellularLocation>
        <location evidence="1 4 5">Nucleus</location>
    </subcellularLocation>
</comment>
<comment type="domain">
    <text evidence="5">The QLQ domain and WRC domain may be involved in protein-protein interaction and DNA-binding, respectively.</text>
</comment>
<name>A0AAD2DXH5_9LAMI</name>
<comment type="function">
    <text evidence="5">Transcription activator.</text>
</comment>
<dbReference type="InterPro" id="IPR031137">
    <property type="entry name" value="GRF"/>
</dbReference>
<protein>
    <recommendedName>
        <fullName evidence="5">Growth-regulating factor</fullName>
    </recommendedName>
</protein>
<evidence type="ECO:0000256" key="2">
    <source>
        <dbReference type="ARBA" id="ARBA00008122"/>
    </source>
</evidence>
<evidence type="ECO:0000259" key="7">
    <source>
        <dbReference type="PROSITE" id="PS51666"/>
    </source>
</evidence>
<dbReference type="PROSITE" id="PS51667">
    <property type="entry name" value="WRC"/>
    <property type="match status" value="1"/>
</dbReference>
<feature type="compositionally biased region" description="Polar residues" evidence="6">
    <location>
        <begin position="16"/>
        <end position="31"/>
    </location>
</feature>
<evidence type="ECO:0000313" key="10">
    <source>
        <dbReference type="Proteomes" id="UP000834106"/>
    </source>
</evidence>
<keyword evidence="3 4" id="KW-0539">Nucleus</keyword>
<dbReference type="PANTHER" id="PTHR31602:SF111">
    <property type="entry name" value="GROWTH-REGULATING FACTOR"/>
    <property type="match status" value="1"/>
</dbReference>
<keyword evidence="5" id="KW-0010">Activator</keyword>
<dbReference type="InterPro" id="IPR014977">
    <property type="entry name" value="WRC_dom"/>
</dbReference>
<evidence type="ECO:0000256" key="3">
    <source>
        <dbReference type="ARBA" id="ARBA00023242"/>
    </source>
</evidence>
<dbReference type="GO" id="GO:0005634">
    <property type="term" value="C:nucleus"/>
    <property type="evidence" value="ECO:0007669"/>
    <property type="project" value="UniProtKB-SubCell"/>
</dbReference>
<dbReference type="PROSITE" id="PS51666">
    <property type="entry name" value="QLQ"/>
    <property type="match status" value="1"/>
</dbReference>
<dbReference type="GO" id="GO:0006351">
    <property type="term" value="P:DNA-templated transcription"/>
    <property type="evidence" value="ECO:0007669"/>
    <property type="project" value="UniProtKB-UniRule"/>
</dbReference>
<reference evidence="9" key="1">
    <citation type="submission" date="2023-05" db="EMBL/GenBank/DDBJ databases">
        <authorList>
            <person name="Huff M."/>
        </authorList>
    </citation>
    <scope>NUCLEOTIDE SEQUENCE</scope>
</reference>
<evidence type="ECO:0000256" key="5">
    <source>
        <dbReference type="RuleBase" id="RU367127"/>
    </source>
</evidence>
<feature type="region of interest" description="Disordered" evidence="6">
    <location>
        <begin position="237"/>
        <end position="278"/>
    </location>
</feature>
<feature type="region of interest" description="Disordered" evidence="6">
    <location>
        <begin position="16"/>
        <end position="38"/>
    </location>
</feature>
<sequence length="554" mass="60085">MDLGLVCFDGSMCSETSTKNSNDFSSENATEAKNRRHGSGFLKQQRLAADTVNPDDYRDLKVAKTYNNDDFSAAASRDMLIHQKISFLGSNGSNFPQGQQMLSFSSPNSQTLPYCQQTSCALGKNPGLNGGGMHGVRGSITPSQWIELEHQALIYKYIAANVPIPSYLLNPIRKALQSAVCSTFPGLRPNTLGWGGTFHLGFSNTDPEPGRCRRTDGKKWRCAKDAVADQKYCERHMNRGRHRSRKPVEGQPGSSVSGATTTVTGKLTPLASSTSPSVVAGGGVSNSFSLSHDHHLNNYQLGSSNSWSATPQINRNFLDNENADKGYQNTMSLSMLSSASSLKENQSSTAELQNPYKETSQSEFRLVCSSSLLSPMNESSLLVNCGNYGMCNNLDDKESKSQHPFRQFTDDWAKSQTEPSAISWDDVRTQLSMSMPMVTSDFVSSTWSPKSENLEVSLLRTSQDLKATQMGLGVGTTVSEQSHRQMNWIPILWDSSGGGPLGEVLNSTNNSTGDSKNTTALELMKEGGYSSPLSTSSPTEVLQRGSVSNSSAGE</sequence>
<keyword evidence="5" id="KW-0805">Transcription regulation</keyword>
<evidence type="ECO:0000259" key="8">
    <source>
        <dbReference type="PROSITE" id="PS51667"/>
    </source>
</evidence>
<gene>
    <name evidence="9" type="ORF">FPE_LOCUS18772</name>
</gene>
<comment type="similarity">
    <text evidence="2 5">Belongs to the GRF family.</text>
</comment>
<dbReference type="GO" id="GO:0005524">
    <property type="term" value="F:ATP binding"/>
    <property type="evidence" value="ECO:0007669"/>
    <property type="project" value="UniProtKB-UniRule"/>
</dbReference>
<proteinExistence type="inferred from homology"/>
<evidence type="ECO:0000256" key="6">
    <source>
        <dbReference type="SAM" id="MobiDB-lite"/>
    </source>
</evidence>
<dbReference type="PANTHER" id="PTHR31602">
    <property type="entry name" value="GROWTH-REGULATING FACTOR 5"/>
    <property type="match status" value="1"/>
</dbReference>
<dbReference type="Pfam" id="PF08879">
    <property type="entry name" value="WRC"/>
    <property type="match status" value="1"/>
</dbReference>
<dbReference type="GO" id="GO:0099402">
    <property type="term" value="P:plant organ development"/>
    <property type="evidence" value="ECO:0007669"/>
    <property type="project" value="UniProtKB-ARBA"/>
</dbReference>
<feature type="domain" description="WRC" evidence="8">
    <location>
        <begin position="206"/>
        <end position="250"/>
    </location>
</feature>
<dbReference type="AlphaFoldDB" id="A0AAD2DXH5"/>
<feature type="compositionally biased region" description="Low complexity" evidence="6">
    <location>
        <begin position="253"/>
        <end position="265"/>
    </location>
</feature>
<dbReference type="Proteomes" id="UP000834106">
    <property type="component" value="Chromosome 11"/>
</dbReference>
<feature type="region of interest" description="Disordered" evidence="6">
    <location>
        <begin position="525"/>
        <end position="554"/>
    </location>
</feature>
<evidence type="ECO:0000256" key="4">
    <source>
        <dbReference type="PROSITE-ProRule" id="PRU01002"/>
    </source>
</evidence>
<keyword evidence="10" id="KW-1185">Reference proteome</keyword>
<feature type="domain" description="QLQ" evidence="7">
    <location>
        <begin position="139"/>
        <end position="174"/>
    </location>
</feature>
<dbReference type="EMBL" id="OU503046">
    <property type="protein sequence ID" value="CAI9771342.1"/>
    <property type="molecule type" value="Genomic_DNA"/>
</dbReference>
<evidence type="ECO:0000256" key="1">
    <source>
        <dbReference type="ARBA" id="ARBA00004123"/>
    </source>
</evidence>
<accession>A0AAD2DXH5</accession>
<keyword evidence="5" id="KW-0804">Transcription</keyword>
<dbReference type="SMART" id="SM00951">
    <property type="entry name" value="QLQ"/>
    <property type="match status" value="1"/>
</dbReference>
<feature type="short sequence motif" description="Bipartite nuclear localization signal" evidence="4">
    <location>
        <begin position="211"/>
        <end position="221"/>
    </location>
</feature>
<organism evidence="9 10">
    <name type="scientific">Fraxinus pennsylvanica</name>
    <dbReference type="NCBI Taxonomy" id="56036"/>
    <lineage>
        <taxon>Eukaryota</taxon>
        <taxon>Viridiplantae</taxon>
        <taxon>Streptophyta</taxon>
        <taxon>Embryophyta</taxon>
        <taxon>Tracheophyta</taxon>
        <taxon>Spermatophyta</taxon>
        <taxon>Magnoliopsida</taxon>
        <taxon>eudicotyledons</taxon>
        <taxon>Gunneridae</taxon>
        <taxon>Pentapetalae</taxon>
        <taxon>asterids</taxon>
        <taxon>lamiids</taxon>
        <taxon>Lamiales</taxon>
        <taxon>Oleaceae</taxon>
        <taxon>Oleeae</taxon>
        <taxon>Fraxinus</taxon>
    </lineage>
</organism>
<evidence type="ECO:0000313" key="9">
    <source>
        <dbReference type="EMBL" id="CAI9771342.1"/>
    </source>
</evidence>
<feature type="compositionally biased region" description="Polar residues" evidence="6">
    <location>
        <begin position="531"/>
        <end position="554"/>
    </location>
</feature>
<dbReference type="Pfam" id="PF08880">
    <property type="entry name" value="QLQ"/>
    <property type="match status" value="1"/>
</dbReference>
<dbReference type="GO" id="GO:0006355">
    <property type="term" value="P:regulation of DNA-templated transcription"/>
    <property type="evidence" value="ECO:0007669"/>
    <property type="project" value="InterPro"/>
</dbReference>
<feature type="short sequence motif" description="Bipartite nuclear localization signal" evidence="4">
    <location>
        <begin position="239"/>
        <end position="246"/>
    </location>
</feature>